<dbReference type="InterPro" id="IPR001387">
    <property type="entry name" value="Cro/C1-type_HTH"/>
</dbReference>
<dbReference type="Gene3D" id="1.10.260.40">
    <property type="entry name" value="lambda repressor-like DNA-binding domains"/>
    <property type="match status" value="1"/>
</dbReference>
<proteinExistence type="predicted"/>
<dbReference type="AlphaFoldDB" id="A0A6J6A1Q0"/>
<accession>A0A6J6A1Q0</accession>
<dbReference type="EMBL" id="CAESAN010000204">
    <property type="protein sequence ID" value="CAB4347426.1"/>
    <property type="molecule type" value="Genomic_DNA"/>
</dbReference>
<gene>
    <name evidence="2" type="ORF">UFOPK3547_01678</name>
</gene>
<sequence length="228" mass="24656">MDTTGLVPLQNVIGLNARAFRLGAGLTLDQVSAAARRRGLKWSESRVADFEAGRVAPNLTTLLAICLALNDAGCSEASLPLLVKYISPVKINDSLELLDEEIAELLKGHRIAGPEPAVEADADPAGSLGWKRTPLERKIFNRLDADIVTTARIAKTAGATEDRIRKSLRISPELLAHLSAALWGRSFSDERDRRAGADANAQKRGRVSREMQAELTAAIEEVRRGGDK</sequence>
<protein>
    <submittedName>
        <fullName evidence="2">Unannotated protein</fullName>
    </submittedName>
</protein>
<dbReference type="GO" id="GO:0003677">
    <property type="term" value="F:DNA binding"/>
    <property type="evidence" value="ECO:0007669"/>
    <property type="project" value="InterPro"/>
</dbReference>
<name>A0A6J6A1Q0_9ZZZZ</name>
<reference evidence="2" key="1">
    <citation type="submission" date="2020-05" db="EMBL/GenBank/DDBJ databases">
        <authorList>
            <person name="Chiriac C."/>
            <person name="Salcher M."/>
            <person name="Ghai R."/>
            <person name="Kavagutti S V."/>
        </authorList>
    </citation>
    <scope>NUCLEOTIDE SEQUENCE</scope>
</reference>
<feature type="region of interest" description="Disordered" evidence="1">
    <location>
        <begin position="192"/>
        <end position="211"/>
    </location>
</feature>
<organism evidence="2">
    <name type="scientific">freshwater metagenome</name>
    <dbReference type="NCBI Taxonomy" id="449393"/>
    <lineage>
        <taxon>unclassified sequences</taxon>
        <taxon>metagenomes</taxon>
        <taxon>ecological metagenomes</taxon>
    </lineage>
</organism>
<evidence type="ECO:0000256" key="1">
    <source>
        <dbReference type="SAM" id="MobiDB-lite"/>
    </source>
</evidence>
<evidence type="ECO:0000313" key="2">
    <source>
        <dbReference type="EMBL" id="CAB4347426.1"/>
    </source>
</evidence>
<dbReference type="CDD" id="cd00093">
    <property type="entry name" value="HTH_XRE"/>
    <property type="match status" value="1"/>
</dbReference>
<dbReference type="InterPro" id="IPR010982">
    <property type="entry name" value="Lambda_DNA-bd_dom_sf"/>
</dbReference>
<dbReference type="SUPFAM" id="SSF47413">
    <property type="entry name" value="lambda repressor-like DNA-binding domains"/>
    <property type="match status" value="1"/>
</dbReference>